<evidence type="ECO:0000256" key="1">
    <source>
        <dbReference type="ARBA" id="ARBA00004651"/>
    </source>
</evidence>
<evidence type="ECO:0000256" key="6">
    <source>
        <dbReference type="ARBA" id="ARBA00023136"/>
    </source>
</evidence>
<dbReference type="EMBL" id="CP022163">
    <property type="protein sequence ID" value="ATB31830.1"/>
    <property type="molecule type" value="Genomic_DNA"/>
</dbReference>
<dbReference type="InterPro" id="IPR002010">
    <property type="entry name" value="T3SS_IM_R"/>
</dbReference>
<gene>
    <name evidence="8" type="ORF">MEBOL_005299</name>
</gene>
<keyword evidence="6 7" id="KW-0472">Membrane</keyword>
<feature type="transmembrane region" description="Helical" evidence="7">
    <location>
        <begin position="87"/>
        <end position="107"/>
    </location>
</feature>
<name>A0A250IKT3_9BACT</name>
<sequence length="272" mass="29463">MNVQEVIARLTEQANLSLVIFTMGLLLCRIMPVLVLSPFLGGEVVPTEIKMGVGVMLSAVLFPAVSPRMGAIPTSAFPYIGLMLKEIFIGVCLATLVSTVFEAARVAGNITDTMSGSNNAQLYVPQLGQQVTLFSNLKVQLAVVLFLTLNGHHLVIQALAESFIVVPLDKFPRYSEGEWAFFELFIRSFANLLKISLALAAPTMLAAFLTDMALGAINRVAPQVQVFFISMAIKPLVGVVIVFMSLSLIMGRMQVEFSAMVALLRNAIRLLG</sequence>
<keyword evidence="4 7" id="KW-0812">Transmembrane</keyword>
<dbReference type="Proteomes" id="UP000217289">
    <property type="component" value="Chromosome"/>
</dbReference>
<dbReference type="AlphaFoldDB" id="A0A250IKT3"/>
<dbReference type="GO" id="GO:0006605">
    <property type="term" value="P:protein targeting"/>
    <property type="evidence" value="ECO:0007669"/>
    <property type="project" value="InterPro"/>
</dbReference>
<keyword evidence="5 7" id="KW-1133">Transmembrane helix</keyword>
<organism evidence="8 9">
    <name type="scientific">Melittangium boletus DSM 14713</name>
    <dbReference type="NCBI Taxonomy" id="1294270"/>
    <lineage>
        <taxon>Bacteria</taxon>
        <taxon>Pseudomonadati</taxon>
        <taxon>Myxococcota</taxon>
        <taxon>Myxococcia</taxon>
        <taxon>Myxococcales</taxon>
        <taxon>Cystobacterineae</taxon>
        <taxon>Archangiaceae</taxon>
        <taxon>Melittangium</taxon>
    </lineage>
</organism>
<comment type="subcellular location">
    <subcellularLocation>
        <location evidence="1">Cell membrane</location>
        <topology evidence="1">Multi-pass membrane protein</topology>
    </subcellularLocation>
</comment>
<evidence type="ECO:0000256" key="7">
    <source>
        <dbReference type="SAM" id="Phobius"/>
    </source>
</evidence>
<dbReference type="KEGG" id="mbd:MEBOL_005299"/>
<dbReference type="OrthoDB" id="9797790at2"/>
<keyword evidence="8" id="KW-0969">Cilium</keyword>
<dbReference type="Pfam" id="PF01311">
    <property type="entry name" value="Bac_export_1"/>
    <property type="match status" value="1"/>
</dbReference>
<evidence type="ECO:0000313" key="9">
    <source>
        <dbReference type="Proteomes" id="UP000217289"/>
    </source>
</evidence>
<evidence type="ECO:0000313" key="8">
    <source>
        <dbReference type="EMBL" id="ATB31830.1"/>
    </source>
</evidence>
<evidence type="ECO:0000256" key="3">
    <source>
        <dbReference type="ARBA" id="ARBA00022475"/>
    </source>
</evidence>
<keyword evidence="8" id="KW-0966">Cell projection</keyword>
<feature type="transmembrane region" description="Helical" evidence="7">
    <location>
        <begin position="192"/>
        <end position="214"/>
    </location>
</feature>
<keyword evidence="9" id="KW-1185">Reference proteome</keyword>
<keyword evidence="8" id="KW-0282">Flagellum</keyword>
<dbReference type="PRINTS" id="PR00953">
    <property type="entry name" value="TYPE3IMRPROT"/>
</dbReference>
<evidence type="ECO:0000256" key="4">
    <source>
        <dbReference type="ARBA" id="ARBA00022692"/>
    </source>
</evidence>
<protein>
    <submittedName>
        <fullName evidence="8">Flagellar biosynthesis protein FliR</fullName>
    </submittedName>
</protein>
<feature type="transmembrane region" description="Helical" evidence="7">
    <location>
        <begin position="226"/>
        <end position="250"/>
    </location>
</feature>
<comment type="similarity">
    <text evidence="2">Belongs to the FliR/MopE/SpaR family.</text>
</comment>
<feature type="transmembrane region" description="Helical" evidence="7">
    <location>
        <begin position="16"/>
        <end position="37"/>
    </location>
</feature>
<evidence type="ECO:0000256" key="2">
    <source>
        <dbReference type="ARBA" id="ARBA00009772"/>
    </source>
</evidence>
<reference evidence="8 9" key="1">
    <citation type="submission" date="2017-06" db="EMBL/GenBank/DDBJ databases">
        <authorList>
            <person name="Kim H.J."/>
            <person name="Triplett B.A."/>
        </authorList>
    </citation>
    <scope>NUCLEOTIDE SEQUENCE [LARGE SCALE GENOMIC DNA]</scope>
    <source>
        <strain evidence="8 9">DSM 14713</strain>
    </source>
</reference>
<keyword evidence="3" id="KW-1003">Cell membrane</keyword>
<dbReference type="PANTHER" id="PTHR30065">
    <property type="entry name" value="FLAGELLAR BIOSYNTHETIC PROTEIN FLIR"/>
    <property type="match status" value="1"/>
</dbReference>
<evidence type="ECO:0000256" key="5">
    <source>
        <dbReference type="ARBA" id="ARBA00022989"/>
    </source>
</evidence>
<dbReference type="PANTHER" id="PTHR30065:SF1">
    <property type="entry name" value="SURFACE PRESENTATION OF ANTIGENS PROTEIN SPAR"/>
    <property type="match status" value="1"/>
</dbReference>
<dbReference type="GO" id="GO:0005886">
    <property type="term" value="C:plasma membrane"/>
    <property type="evidence" value="ECO:0007669"/>
    <property type="project" value="UniProtKB-SubCell"/>
</dbReference>
<proteinExistence type="inferred from homology"/>
<dbReference type="RefSeq" id="WP_095980109.1">
    <property type="nucleotide sequence ID" value="NZ_CP022163.1"/>
</dbReference>
<accession>A0A250IKT3</accession>